<reference evidence="2" key="1">
    <citation type="journal article" date="2017" name="Nat. Ecol. Evol.">
        <title>Genome expansion and lineage-specific genetic innovations in the forest pathogenic fungi Armillaria.</title>
        <authorList>
            <person name="Sipos G."/>
            <person name="Prasanna A.N."/>
            <person name="Walter M.C."/>
            <person name="O'Connor E."/>
            <person name="Balint B."/>
            <person name="Krizsan K."/>
            <person name="Kiss B."/>
            <person name="Hess J."/>
            <person name="Varga T."/>
            <person name="Slot J."/>
            <person name="Riley R."/>
            <person name="Boka B."/>
            <person name="Rigling D."/>
            <person name="Barry K."/>
            <person name="Lee J."/>
            <person name="Mihaltcheva S."/>
            <person name="LaButti K."/>
            <person name="Lipzen A."/>
            <person name="Waldron R."/>
            <person name="Moloney N.M."/>
            <person name="Sperisen C."/>
            <person name="Kredics L."/>
            <person name="Vagvoelgyi C."/>
            <person name="Patrignani A."/>
            <person name="Fitzpatrick D."/>
            <person name="Nagy I."/>
            <person name="Doyle S."/>
            <person name="Anderson J.B."/>
            <person name="Grigoriev I.V."/>
            <person name="Gueldener U."/>
            <person name="Muensterkoetter M."/>
            <person name="Nagy L.G."/>
        </authorList>
    </citation>
    <scope>NUCLEOTIDE SEQUENCE [LARGE SCALE GENOMIC DNA]</scope>
    <source>
        <strain evidence="2">Ar21-2</strain>
    </source>
</reference>
<organism evidence="1 2">
    <name type="scientific">Armillaria gallica</name>
    <name type="common">Bulbous honey fungus</name>
    <name type="synonym">Armillaria bulbosa</name>
    <dbReference type="NCBI Taxonomy" id="47427"/>
    <lineage>
        <taxon>Eukaryota</taxon>
        <taxon>Fungi</taxon>
        <taxon>Dikarya</taxon>
        <taxon>Basidiomycota</taxon>
        <taxon>Agaricomycotina</taxon>
        <taxon>Agaricomycetes</taxon>
        <taxon>Agaricomycetidae</taxon>
        <taxon>Agaricales</taxon>
        <taxon>Marasmiineae</taxon>
        <taxon>Physalacriaceae</taxon>
        <taxon>Armillaria</taxon>
    </lineage>
</organism>
<keyword evidence="2" id="KW-1185">Reference proteome</keyword>
<dbReference type="AlphaFoldDB" id="A0A2H3D004"/>
<evidence type="ECO:0000313" key="1">
    <source>
        <dbReference type="EMBL" id="PBK82347.1"/>
    </source>
</evidence>
<dbReference type="EMBL" id="KZ293718">
    <property type="protein sequence ID" value="PBK82347.1"/>
    <property type="molecule type" value="Genomic_DNA"/>
</dbReference>
<proteinExistence type="predicted"/>
<name>A0A2H3D004_ARMGA</name>
<sequence>MLLGKKFLLRFLSQLSRYNLKSSPRNDISSIHSATELKWAVALSEIYRVLALSVWVQIIGGSTISTHMGLCSERMGSILGETYSHKDVAKSLPDMLA</sequence>
<dbReference type="STRING" id="47427.A0A2H3D004"/>
<protein>
    <submittedName>
        <fullName evidence="1">Uncharacterized protein</fullName>
    </submittedName>
</protein>
<dbReference type="InParanoid" id="A0A2H3D004"/>
<accession>A0A2H3D004</accession>
<gene>
    <name evidence="1" type="ORF">ARMGADRAFT_735196</name>
</gene>
<dbReference type="Proteomes" id="UP000217790">
    <property type="component" value="Unassembled WGS sequence"/>
</dbReference>
<evidence type="ECO:0000313" key="2">
    <source>
        <dbReference type="Proteomes" id="UP000217790"/>
    </source>
</evidence>
<dbReference type="OrthoDB" id="10483741at2759"/>